<sequence length="504" mass="51739">IQEPFCSGSTCGCCVPKITTVPVTTPAPTTTALPPVTTTPPAPPTTTQPPGSCDLIGKICGVNKSGVCRYGPCNHDESECYDNSCSGAYCRCCVPPVTATTPAAVTTTKPAVVTTITTAAVTTTAPSAVTTYYLPDMCISLGKTCGASNNGVCKATACNYFEIKIPDKLCSGSTCSCCVVKPPDMCISLGKPCGPSFNGVCKATACSYREIKTDDSFCSGSSCNCCVAKIPVPTTTHVPTTTSPTTGTCHLVGKPCGEHNDGICRNGKCNPGETEYHDNLCSGAYCRCCVLTVLTTTPAATTTSPSPDMCIALGKTCGASNNGVCKATACNYFEIKIQDKLCSGSTCNCCVVKPPDMCISLGKPCGPSFNGVCKATACSYGEIKTDDSFCSGSTCNCCVAKILVGTATAAPTTTSATAGTCKLIGNQCGEHNDGICRNGKCNPGETECHDNFCSGAYCTCCVLTVFMTTTAPTNTSPAPGICHANGHPCGEHNDGICRNRPCNH</sequence>
<gene>
    <name evidence="2" type="ORF">MNOR_LOCUS8765</name>
</gene>
<feature type="non-terminal residue" evidence="2">
    <location>
        <position position="1"/>
    </location>
</feature>
<proteinExistence type="predicted"/>
<reference evidence="2 3" key="1">
    <citation type="submission" date="2024-05" db="EMBL/GenBank/DDBJ databases">
        <authorList>
            <person name="Wallberg A."/>
        </authorList>
    </citation>
    <scope>NUCLEOTIDE SEQUENCE [LARGE SCALE GENOMIC DNA]</scope>
</reference>
<dbReference type="Proteomes" id="UP001497623">
    <property type="component" value="Unassembled WGS sequence"/>
</dbReference>
<comment type="caution">
    <text evidence="2">The sequence shown here is derived from an EMBL/GenBank/DDBJ whole genome shotgun (WGS) entry which is preliminary data.</text>
</comment>
<protein>
    <submittedName>
        <fullName evidence="2">Uncharacterized protein</fullName>
    </submittedName>
</protein>
<feature type="region of interest" description="Disordered" evidence="1">
    <location>
        <begin position="25"/>
        <end position="49"/>
    </location>
</feature>
<keyword evidence="3" id="KW-1185">Reference proteome</keyword>
<evidence type="ECO:0000313" key="2">
    <source>
        <dbReference type="EMBL" id="CAL4072174.1"/>
    </source>
</evidence>
<dbReference type="AlphaFoldDB" id="A0AAV2Q5G0"/>
<evidence type="ECO:0000256" key="1">
    <source>
        <dbReference type="SAM" id="MobiDB-lite"/>
    </source>
</evidence>
<feature type="compositionally biased region" description="Pro residues" evidence="1">
    <location>
        <begin position="37"/>
        <end position="47"/>
    </location>
</feature>
<name>A0AAV2Q5G0_MEGNR</name>
<feature type="non-terminal residue" evidence="2">
    <location>
        <position position="504"/>
    </location>
</feature>
<organism evidence="2 3">
    <name type="scientific">Meganyctiphanes norvegica</name>
    <name type="common">Northern krill</name>
    <name type="synonym">Thysanopoda norvegica</name>
    <dbReference type="NCBI Taxonomy" id="48144"/>
    <lineage>
        <taxon>Eukaryota</taxon>
        <taxon>Metazoa</taxon>
        <taxon>Ecdysozoa</taxon>
        <taxon>Arthropoda</taxon>
        <taxon>Crustacea</taxon>
        <taxon>Multicrustacea</taxon>
        <taxon>Malacostraca</taxon>
        <taxon>Eumalacostraca</taxon>
        <taxon>Eucarida</taxon>
        <taxon>Euphausiacea</taxon>
        <taxon>Euphausiidae</taxon>
        <taxon>Meganyctiphanes</taxon>
    </lineage>
</organism>
<dbReference type="EMBL" id="CAXKWB010004124">
    <property type="protein sequence ID" value="CAL4072174.1"/>
    <property type="molecule type" value="Genomic_DNA"/>
</dbReference>
<feature type="compositionally biased region" description="Low complexity" evidence="1">
    <location>
        <begin position="25"/>
        <end position="36"/>
    </location>
</feature>
<accession>A0AAV2Q5G0</accession>
<evidence type="ECO:0000313" key="3">
    <source>
        <dbReference type="Proteomes" id="UP001497623"/>
    </source>
</evidence>